<sequence length="81" mass="8316">MGVPRGFGWGWGGGVEHVGANKRLGESLGAVFGCVKGFDGFDSGRRVDGGEFSQLNAGSVDVFRVGGGDASSSIERLIVLN</sequence>
<evidence type="ECO:0000313" key="2">
    <source>
        <dbReference type="Proteomes" id="UP001165143"/>
    </source>
</evidence>
<gene>
    <name evidence="1" type="ORF">Kpho01_37120</name>
</gene>
<evidence type="ECO:0000313" key="1">
    <source>
        <dbReference type="EMBL" id="GLW55701.1"/>
    </source>
</evidence>
<comment type="caution">
    <text evidence="1">The sequence shown here is derived from an EMBL/GenBank/DDBJ whole genome shotgun (WGS) entry which is preliminary data.</text>
</comment>
<dbReference type="Proteomes" id="UP001165143">
    <property type="component" value="Unassembled WGS sequence"/>
</dbReference>
<proteinExistence type="predicted"/>
<protein>
    <submittedName>
        <fullName evidence="1">Uncharacterized protein</fullName>
    </submittedName>
</protein>
<name>A0A9W6PIF9_9ACTN</name>
<reference evidence="1" key="1">
    <citation type="submission" date="2023-02" db="EMBL/GenBank/DDBJ databases">
        <title>Kitasatospora phosalacinea NBRC 14362.</title>
        <authorList>
            <person name="Ichikawa N."/>
            <person name="Sato H."/>
            <person name="Tonouchi N."/>
        </authorList>
    </citation>
    <scope>NUCLEOTIDE SEQUENCE</scope>
    <source>
        <strain evidence="1">NBRC 14362</strain>
    </source>
</reference>
<dbReference type="AlphaFoldDB" id="A0A9W6PIF9"/>
<organism evidence="1 2">
    <name type="scientific">Kitasatospora phosalacinea</name>
    <dbReference type="NCBI Taxonomy" id="2065"/>
    <lineage>
        <taxon>Bacteria</taxon>
        <taxon>Bacillati</taxon>
        <taxon>Actinomycetota</taxon>
        <taxon>Actinomycetes</taxon>
        <taxon>Kitasatosporales</taxon>
        <taxon>Streptomycetaceae</taxon>
        <taxon>Kitasatospora</taxon>
    </lineage>
</organism>
<dbReference type="EMBL" id="BSRX01000020">
    <property type="protein sequence ID" value="GLW55701.1"/>
    <property type="molecule type" value="Genomic_DNA"/>
</dbReference>
<accession>A0A9W6PIF9</accession>